<feature type="region of interest" description="Disordered" evidence="10">
    <location>
        <begin position="422"/>
        <end position="441"/>
    </location>
</feature>
<evidence type="ECO:0000313" key="12">
    <source>
        <dbReference type="EMBL" id="CAH0550283.1"/>
    </source>
</evidence>
<feature type="domain" description="TLDc" evidence="11">
    <location>
        <begin position="248"/>
        <end position="417"/>
    </location>
</feature>
<comment type="subcellular location">
    <subcellularLocation>
        <location evidence="3">Cytoplasm</location>
    </subcellularLocation>
    <subcellularLocation>
        <location evidence="2">Lysosome</location>
    </subcellularLocation>
    <subcellularLocation>
        <location evidence="1">Membrane</location>
    </subcellularLocation>
</comment>
<evidence type="ECO:0000256" key="9">
    <source>
        <dbReference type="ARBA" id="ARBA00042134"/>
    </source>
</evidence>
<name>A0A9P0AWV9_BRAAE</name>
<organism evidence="12 13">
    <name type="scientific">Brassicogethes aeneus</name>
    <name type="common">Rape pollen beetle</name>
    <name type="synonym">Meligethes aeneus</name>
    <dbReference type="NCBI Taxonomy" id="1431903"/>
    <lineage>
        <taxon>Eukaryota</taxon>
        <taxon>Metazoa</taxon>
        <taxon>Ecdysozoa</taxon>
        <taxon>Arthropoda</taxon>
        <taxon>Hexapoda</taxon>
        <taxon>Insecta</taxon>
        <taxon>Pterygota</taxon>
        <taxon>Neoptera</taxon>
        <taxon>Endopterygota</taxon>
        <taxon>Coleoptera</taxon>
        <taxon>Polyphaga</taxon>
        <taxon>Cucujiformia</taxon>
        <taxon>Nitidulidae</taxon>
        <taxon>Meligethinae</taxon>
        <taxon>Brassicogethes</taxon>
    </lineage>
</organism>
<keyword evidence="6" id="KW-0458">Lysosome</keyword>
<gene>
    <name evidence="12" type="ORF">MELIAE_LOCUS3139</name>
</gene>
<sequence>MGANSSKKLAAKCSFLSKDEQVIVGNSFRLASKNSEKIKEDELTKLWGAQMDPRLLQYINNYLFGLGESRINTVDLERFAELFVFCTRGTVDEKVKVLLISLGNNEQEDIDIPNNLVIEYVESIVASYMKIQKICNSKQYKSWATKGCVISPQNTQRFAESLTNELENKEIKRKALETWLQGSTVLGQLLLYVFMHLYNISHKDKALLGADKTALTSLQEAPECLENEKDRTLLPMCKNMELIPSYPSILDLNQIVFVNAHLPQLGTVLAEWRFLFSSEIHGESFSTLLGRIVNQGPSVLILEDKGGHVFGGFASSNWELGPKFYGDDSSFLFSLSPKMRVFPSTGYNQHFQYLNLHQQTLPNGLAMGGQHGYNGIWIDSEYGHGQCSQSCTTYQGYEQLSSAKDFQFRHLEVWGLGAPPLSAQEKGERVGSSGGGSVLDGNAENKAMLEMAGKKMHSDGLREPEPT</sequence>
<reference evidence="12" key="1">
    <citation type="submission" date="2021-12" db="EMBL/GenBank/DDBJ databases">
        <authorList>
            <person name="King R."/>
        </authorList>
    </citation>
    <scope>NUCLEOTIDE SEQUENCE</scope>
</reference>
<evidence type="ECO:0000256" key="6">
    <source>
        <dbReference type="ARBA" id="ARBA00023228"/>
    </source>
</evidence>
<proteinExistence type="predicted"/>
<dbReference type="Proteomes" id="UP001154078">
    <property type="component" value="Chromosome 2"/>
</dbReference>
<accession>A0A9P0AWV9</accession>
<dbReference type="AlphaFoldDB" id="A0A9P0AWV9"/>
<evidence type="ECO:0000256" key="1">
    <source>
        <dbReference type="ARBA" id="ARBA00004370"/>
    </source>
</evidence>
<evidence type="ECO:0000256" key="5">
    <source>
        <dbReference type="ARBA" id="ARBA00023136"/>
    </source>
</evidence>
<evidence type="ECO:0000256" key="7">
    <source>
        <dbReference type="ARBA" id="ARBA00039594"/>
    </source>
</evidence>
<keyword evidence="4" id="KW-0963">Cytoplasm</keyword>
<dbReference type="PROSITE" id="PS51886">
    <property type="entry name" value="TLDC"/>
    <property type="match status" value="1"/>
</dbReference>
<keyword evidence="13" id="KW-1185">Reference proteome</keyword>
<protein>
    <recommendedName>
        <fullName evidence="7">MTOR-associated protein MEAK7</fullName>
    </recommendedName>
    <alternativeName>
        <fullName evidence="9">TBC/LysM-associated domain-containing protein 1</fullName>
    </alternativeName>
    <alternativeName>
        <fullName evidence="8">TLD domain-containing protein 1</fullName>
    </alternativeName>
</protein>
<dbReference type="OrthoDB" id="289228at2759"/>
<evidence type="ECO:0000256" key="10">
    <source>
        <dbReference type="SAM" id="MobiDB-lite"/>
    </source>
</evidence>
<evidence type="ECO:0000256" key="3">
    <source>
        <dbReference type="ARBA" id="ARBA00004496"/>
    </source>
</evidence>
<evidence type="ECO:0000256" key="8">
    <source>
        <dbReference type="ARBA" id="ARBA00041780"/>
    </source>
</evidence>
<dbReference type="EMBL" id="OV121133">
    <property type="protein sequence ID" value="CAH0550283.1"/>
    <property type="molecule type" value="Genomic_DNA"/>
</dbReference>
<dbReference type="GO" id="GO:0005634">
    <property type="term" value="C:nucleus"/>
    <property type="evidence" value="ECO:0007669"/>
    <property type="project" value="TreeGrafter"/>
</dbReference>
<dbReference type="SMART" id="SM00584">
    <property type="entry name" value="TLDc"/>
    <property type="match status" value="1"/>
</dbReference>
<evidence type="ECO:0000256" key="4">
    <source>
        <dbReference type="ARBA" id="ARBA00022490"/>
    </source>
</evidence>
<dbReference type="InterPro" id="IPR006571">
    <property type="entry name" value="TLDc_dom"/>
</dbReference>
<dbReference type="PANTHER" id="PTHR23354">
    <property type="entry name" value="NUCLEOLAR PROTEIN 7/ESTROGEN RECEPTOR COACTIVATOR-RELATED"/>
    <property type="match status" value="1"/>
</dbReference>
<dbReference type="GO" id="GO:0006979">
    <property type="term" value="P:response to oxidative stress"/>
    <property type="evidence" value="ECO:0007669"/>
    <property type="project" value="TreeGrafter"/>
</dbReference>
<dbReference type="Pfam" id="PF07534">
    <property type="entry name" value="TLD"/>
    <property type="match status" value="1"/>
</dbReference>
<dbReference type="GO" id="GO:0005764">
    <property type="term" value="C:lysosome"/>
    <property type="evidence" value="ECO:0007669"/>
    <property type="project" value="UniProtKB-SubCell"/>
</dbReference>
<evidence type="ECO:0000259" key="11">
    <source>
        <dbReference type="PROSITE" id="PS51886"/>
    </source>
</evidence>
<dbReference type="GO" id="GO:0016020">
    <property type="term" value="C:membrane"/>
    <property type="evidence" value="ECO:0007669"/>
    <property type="project" value="UniProtKB-SubCell"/>
</dbReference>
<keyword evidence="5" id="KW-0472">Membrane</keyword>
<dbReference type="PANTHER" id="PTHR23354:SF131">
    <property type="entry name" value="MTOR-ASSOCIATED PROTEIN MEAK7"/>
    <property type="match status" value="1"/>
</dbReference>
<evidence type="ECO:0000313" key="13">
    <source>
        <dbReference type="Proteomes" id="UP001154078"/>
    </source>
</evidence>
<evidence type="ECO:0000256" key="2">
    <source>
        <dbReference type="ARBA" id="ARBA00004371"/>
    </source>
</evidence>